<dbReference type="Proteomes" id="UP000182448">
    <property type="component" value="Unassembled WGS sequence"/>
</dbReference>
<evidence type="ECO:0000259" key="1">
    <source>
        <dbReference type="PROSITE" id="PS51192"/>
    </source>
</evidence>
<evidence type="ECO:0000313" key="3">
    <source>
        <dbReference type="EMBL" id="SCB88301.1"/>
    </source>
</evidence>
<reference evidence="3 4" key="1">
    <citation type="submission" date="2016-08" db="EMBL/GenBank/DDBJ databases">
        <authorList>
            <person name="Varghese N."/>
            <person name="Submissions Spin"/>
        </authorList>
    </citation>
    <scope>NUCLEOTIDE SEQUENCE [LARGE SCALE GENOMIC DNA]</scope>
    <source>
        <strain evidence="3 4">R-53116</strain>
    </source>
</reference>
<dbReference type="AlphaFoldDB" id="A0A4Y4G0B8"/>
<dbReference type="SUPFAM" id="SSF52540">
    <property type="entry name" value="P-loop containing nucleoside triphosphate hydrolases"/>
    <property type="match status" value="2"/>
</dbReference>
<dbReference type="EMBL" id="FMAW01000005">
    <property type="protein sequence ID" value="SCB88301.1"/>
    <property type="molecule type" value="Genomic_DNA"/>
</dbReference>
<comment type="caution">
    <text evidence="2">The sequence shown here is derived from an EMBL/GenBank/DDBJ whole genome shotgun (WGS) entry which is preliminary data.</text>
</comment>
<dbReference type="SMART" id="SM00490">
    <property type="entry name" value="HELICc"/>
    <property type="match status" value="1"/>
</dbReference>
<protein>
    <submittedName>
        <fullName evidence="2">DEAD/DEAH box helicase</fullName>
    </submittedName>
    <submittedName>
        <fullName evidence="3">Helicase conserved C-terminal domain-containing protein</fullName>
    </submittedName>
</protein>
<dbReference type="InterPro" id="IPR027417">
    <property type="entry name" value="P-loop_NTPase"/>
</dbReference>
<keyword evidence="2" id="KW-0547">Nucleotide-binding</keyword>
<dbReference type="GO" id="GO:0004386">
    <property type="term" value="F:helicase activity"/>
    <property type="evidence" value="ECO:0007669"/>
    <property type="project" value="UniProtKB-KW"/>
</dbReference>
<dbReference type="Proteomes" id="UP000585749">
    <property type="component" value="Unassembled WGS sequence"/>
</dbReference>
<evidence type="ECO:0000313" key="4">
    <source>
        <dbReference type="Proteomes" id="UP000182448"/>
    </source>
</evidence>
<dbReference type="GO" id="GO:0005524">
    <property type="term" value="F:ATP binding"/>
    <property type="evidence" value="ECO:0007669"/>
    <property type="project" value="InterPro"/>
</dbReference>
<dbReference type="InterPro" id="IPR000330">
    <property type="entry name" value="SNF2_N"/>
</dbReference>
<reference evidence="2 5" key="2">
    <citation type="submission" date="2020-04" db="EMBL/GenBank/DDBJ databases">
        <title>MicrobeNet Type strains.</title>
        <authorList>
            <person name="Nicholson A.C."/>
        </authorList>
    </citation>
    <scope>NUCLEOTIDE SEQUENCE [LARGE SCALE GENOMIC DNA]</scope>
    <source>
        <strain evidence="2 5">CCUG 33494</strain>
    </source>
</reference>
<feature type="domain" description="Helicase ATP-binding" evidence="1">
    <location>
        <begin position="134"/>
        <end position="305"/>
    </location>
</feature>
<keyword evidence="4" id="KW-1185">Reference proteome</keyword>
<dbReference type="EMBL" id="JAAXPM010000004">
    <property type="protein sequence ID" value="NKY66891.1"/>
    <property type="molecule type" value="Genomic_DNA"/>
</dbReference>
<keyword evidence="2" id="KW-0378">Hydrolase</keyword>
<dbReference type="PROSITE" id="PS51192">
    <property type="entry name" value="HELICASE_ATP_BIND_1"/>
    <property type="match status" value="1"/>
</dbReference>
<dbReference type="Pfam" id="PF00271">
    <property type="entry name" value="Helicase_C"/>
    <property type="match status" value="1"/>
</dbReference>
<dbReference type="Pfam" id="PF00176">
    <property type="entry name" value="SNF2-rel_dom"/>
    <property type="match status" value="1"/>
</dbReference>
<accession>A0A4Y4G0B8</accession>
<dbReference type="InterPro" id="IPR038718">
    <property type="entry name" value="SNF2-like_sf"/>
</dbReference>
<dbReference type="OrthoDB" id="9802264at2"/>
<dbReference type="InterPro" id="IPR014001">
    <property type="entry name" value="Helicase_ATP-bd"/>
</dbReference>
<keyword evidence="2" id="KW-0067">ATP-binding</keyword>
<proteinExistence type="predicted"/>
<evidence type="ECO:0000313" key="5">
    <source>
        <dbReference type="Proteomes" id="UP000585749"/>
    </source>
</evidence>
<dbReference type="Gene3D" id="3.40.50.300">
    <property type="entry name" value="P-loop containing nucleotide triphosphate hydrolases"/>
    <property type="match status" value="1"/>
</dbReference>
<dbReference type="PANTHER" id="PTHR10799">
    <property type="entry name" value="SNF2/RAD54 HELICASE FAMILY"/>
    <property type="match status" value="1"/>
</dbReference>
<organism evidence="2 5">
    <name type="scientific">Weissella hellenica</name>
    <dbReference type="NCBI Taxonomy" id="46256"/>
    <lineage>
        <taxon>Bacteria</taxon>
        <taxon>Bacillati</taxon>
        <taxon>Bacillota</taxon>
        <taxon>Bacilli</taxon>
        <taxon>Lactobacillales</taxon>
        <taxon>Lactobacillaceae</taxon>
        <taxon>Weissella</taxon>
    </lineage>
</organism>
<sequence length="624" mass="71944">MVSSKIIIRDGAFVLEMDETLLSNRRLQRIFDRYRRDFDMANLMFFEGINYIKLENFIESVNKTLIKIDSEPLILSDEVQSFLNESAYAIQEHRIAGMTIKGYDARWRSELVQFENVLLQEITRPLKRQQLQASFYLAKMKRAANFSVPGAGKTAMMYGTFAYLSAPVVNRVNKLLVVSPLSAFEAWRTEYMEVFGDKRSLMFMNLKEKRYSDDRNIRLDWGIADVIVVNYEALIGKVRLLNQLIDSKTMIVFDEVHRVKNPTGQRAAKALELGPQASFHYVLTGTPIPNSYKDIYNLLHLLYQNEYDSYFGWEVSDLEAIDSEVVNDKLQPFFWRTNKQDLNVPLAEPDQLIEVQPNSTMAELASYIWNNEPGILAIYIRLLQASTNPAMLLKNIDEVDYHELGFISEEVDQISASEALDKAEAKQARQDYYRQIGVDRLVSPKFTAGIALITQLVREGKKVIVWGMFVDTTKKIQVALQDAGIMANLVYGGTPKEDRVGLINSFRNKRSGIDVMISNPATLGESISLHKEVHDAVYFEYNFNLTFMLQSRDRIHRLGLKPDDYTHYYYLQLDGEIARDGFIDKRVYERLKQKEQMMLSAIDGDLLLPMIEDDFLEDVKRIIE</sequence>
<evidence type="ECO:0000313" key="2">
    <source>
        <dbReference type="EMBL" id="NKY66891.1"/>
    </source>
</evidence>
<keyword evidence="2" id="KW-0347">Helicase</keyword>
<dbReference type="InterPro" id="IPR001650">
    <property type="entry name" value="Helicase_C-like"/>
</dbReference>
<name>A0A4Y4G0B8_WEIHE</name>
<dbReference type="Gene3D" id="3.40.50.10810">
    <property type="entry name" value="Tandem AAA-ATPase domain"/>
    <property type="match status" value="1"/>
</dbReference>
<dbReference type="SMART" id="SM00487">
    <property type="entry name" value="DEXDc"/>
    <property type="match status" value="1"/>
</dbReference>
<gene>
    <name evidence="3" type="ORF">GA0061075_10537</name>
    <name evidence="2" type="ORF">HF960_04290</name>
</gene>